<feature type="transmembrane region" description="Helical" evidence="8">
    <location>
        <begin position="57"/>
        <end position="75"/>
    </location>
</feature>
<gene>
    <name evidence="10" type="ORF">EH32_11395</name>
</gene>
<evidence type="ECO:0000256" key="6">
    <source>
        <dbReference type="ARBA" id="ARBA00023136"/>
    </source>
</evidence>
<keyword evidence="11" id="KW-1185">Reference proteome</keyword>
<dbReference type="GO" id="GO:0042773">
    <property type="term" value="P:ATP synthesis coupled electron transport"/>
    <property type="evidence" value="ECO:0007669"/>
    <property type="project" value="InterPro"/>
</dbReference>
<keyword evidence="6 8" id="KW-0472">Membrane</keyword>
<evidence type="ECO:0000256" key="7">
    <source>
        <dbReference type="RuleBase" id="RU000320"/>
    </source>
</evidence>
<feature type="transmembrane region" description="Helical" evidence="8">
    <location>
        <begin position="209"/>
        <end position="231"/>
    </location>
</feature>
<evidence type="ECO:0000256" key="5">
    <source>
        <dbReference type="ARBA" id="ARBA00022989"/>
    </source>
</evidence>
<dbReference type="GO" id="GO:0005886">
    <property type="term" value="C:plasma membrane"/>
    <property type="evidence" value="ECO:0007669"/>
    <property type="project" value="UniProtKB-SubCell"/>
</dbReference>
<protein>
    <submittedName>
        <fullName evidence="10">Cation:proton antiporter</fullName>
    </submittedName>
</protein>
<evidence type="ECO:0000313" key="10">
    <source>
        <dbReference type="EMBL" id="KEO93318.1"/>
    </source>
</evidence>
<reference evidence="10 11" key="1">
    <citation type="submission" date="2014-04" db="EMBL/GenBank/DDBJ databases">
        <title>A comprehensive comparison of genomes of Erythrobacter spp. Strains.</title>
        <authorList>
            <person name="Zheng Q."/>
        </authorList>
    </citation>
    <scope>NUCLEOTIDE SEQUENCE [LARGE SCALE GENOMIC DNA]</scope>
    <source>
        <strain evidence="10 11">DSM 8509</strain>
    </source>
</reference>
<feature type="transmembrane region" description="Helical" evidence="8">
    <location>
        <begin position="279"/>
        <end position="297"/>
    </location>
</feature>
<feature type="transmembrane region" description="Helical" evidence="8">
    <location>
        <begin position="160"/>
        <end position="183"/>
    </location>
</feature>
<keyword evidence="3" id="KW-1003">Cell membrane</keyword>
<evidence type="ECO:0000256" key="4">
    <source>
        <dbReference type="ARBA" id="ARBA00022692"/>
    </source>
</evidence>
<dbReference type="GO" id="GO:0008137">
    <property type="term" value="F:NADH dehydrogenase (ubiquinone) activity"/>
    <property type="evidence" value="ECO:0007669"/>
    <property type="project" value="InterPro"/>
</dbReference>
<feature type="transmembrane region" description="Helical" evidence="8">
    <location>
        <begin position="413"/>
        <end position="438"/>
    </location>
</feature>
<dbReference type="RefSeq" id="WP_034903317.1">
    <property type="nucleotide sequence ID" value="NZ_CP017057.1"/>
</dbReference>
<comment type="subcellular location">
    <subcellularLocation>
        <location evidence="1">Cell membrane</location>
        <topology evidence="1">Multi-pass membrane protein</topology>
    </subcellularLocation>
    <subcellularLocation>
        <location evidence="7">Membrane</location>
        <topology evidence="7">Multi-pass membrane protein</topology>
    </subcellularLocation>
</comment>
<feature type="transmembrane region" description="Helical" evidence="8">
    <location>
        <begin position="32"/>
        <end position="51"/>
    </location>
</feature>
<proteinExistence type="inferred from homology"/>
<organism evidence="10 11">
    <name type="scientific">Erythrobacter litoralis</name>
    <dbReference type="NCBI Taxonomy" id="39960"/>
    <lineage>
        <taxon>Bacteria</taxon>
        <taxon>Pseudomonadati</taxon>
        <taxon>Pseudomonadota</taxon>
        <taxon>Alphaproteobacteria</taxon>
        <taxon>Sphingomonadales</taxon>
        <taxon>Erythrobacteraceae</taxon>
        <taxon>Erythrobacter/Porphyrobacter group</taxon>
        <taxon>Erythrobacter</taxon>
    </lineage>
</organism>
<dbReference type="AlphaFoldDB" id="A0A074MN98"/>
<dbReference type="Pfam" id="PF00361">
    <property type="entry name" value="Proton_antipo_M"/>
    <property type="match status" value="1"/>
</dbReference>
<dbReference type="PATRIC" id="fig|39960.10.peg.2557"/>
<keyword evidence="4 7" id="KW-0812">Transmembrane</keyword>
<dbReference type="PANTHER" id="PTHR42703:SF1">
    <property type="entry name" value="NA(+)_H(+) ANTIPORTER SUBUNIT D1"/>
    <property type="match status" value="1"/>
</dbReference>
<dbReference type="EMBL" id="JMIX01000006">
    <property type="protein sequence ID" value="KEO93318.1"/>
    <property type="molecule type" value="Genomic_DNA"/>
</dbReference>
<dbReference type="NCBIfam" id="NF009309">
    <property type="entry name" value="PRK12666.1"/>
    <property type="match status" value="1"/>
</dbReference>
<feature type="transmembrane region" description="Helical" evidence="8">
    <location>
        <begin position="459"/>
        <end position="477"/>
    </location>
</feature>
<feature type="transmembrane region" description="Helical" evidence="8">
    <location>
        <begin position="243"/>
        <end position="267"/>
    </location>
</feature>
<dbReference type="InterPro" id="IPR050586">
    <property type="entry name" value="CPA3_Na-H_Antiporter_D"/>
</dbReference>
<evidence type="ECO:0000256" key="2">
    <source>
        <dbReference type="ARBA" id="ARBA00005346"/>
    </source>
</evidence>
<dbReference type="InterPro" id="IPR001750">
    <property type="entry name" value="ND/Mrp_TM"/>
</dbReference>
<feature type="domain" description="NADH:quinone oxidoreductase/Mrp antiporter transmembrane" evidence="9">
    <location>
        <begin position="127"/>
        <end position="423"/>
    </location>
</feature>
<dbReference type="InterPro" id="IPR003918">
    <property type="entry name" value="NADH_UbQ_OxRdtase"/>
</dbReference>
<feature type="transmembrane region" description="Helical" evidence="8">
    <location>
        <begin position="304"/>
        <end position="324"/>
    </location>
</feature>
<evidence type="ECO:0000259" key="9">
    <source>
        <dbReference type="Pfam" id="PF00361"/>
    </source>
</evidence>
<evidence type="ECO:0000256" key="8">
    <source>
        <dbReference type="SAM" id="Phobius"/>
    </source>
</evidence>
<feature type="transmembrane region" description="Helical" evidence="8">
    <location>
        <begin position="6"/>
        <end position="25"/>
    </location>
</feature>
<keyword evidence="5 8" id="KW-1133">Transmembrane helix</keyword>
<feature type="transmembrane region" description="Helical" evidence="8">
    <location>
        <begin position="82"/>
        <end position="102"/>
    </location>
</feature>
<dbReference type="OrthoDB" id="9768329at2"/>
<evidence type="ECO:0000256" key="1">
    <source>
        <dbReference type="ARBA" id="ARBA00004651"/>
    </source>
</evidence>
<feature type="transmembrane region" description="Helical" evidence="8">
    <location>
        <begin position="372"/>
        <end position="393"/>
    </location>
</feature>
<comment type="similarity">
    <text evidence="2">Belongs to the CPA3 antiporters (TC 2.A.63) subunit D family.</text>
</comment>
<comment type="caution">
    <text evidence="10">The sequence shown here is derived from an EMBL/GenBank/DDBJ whole genome shotgun (WGS) entry which is preliminary data.</text>
</comment>
<dbReference type="PANTHER" id="PTHR42703">
    <property type="entry name" value="NADH DEHYDROGENASE"/>
    <property type="match status" value="1"/>
</dbReference>
<evidence type="ECO:0000256" key="3">
    <source>
        <dbReference type="ARBA" id="ARBA00022475"/>
    </source>
</evidence>
<feature type="transmembrane region" description="Helical" evidence="8">
    <location>
        <begin position="129"/>
        <end position="148"/>
    </location>
</feature>
<dbReference type="Proteomes" id="UP000027866">
    <property type="component" value="Unassembled WGS sequence"/>
</dbReference>
<sequence length="509" mass="53671">MSDLIIVPILLPAIIAAVCLVRVVRLSQLARLLSGASTLVILASALALFLSAKDGNITIYELGDWPAPFGIVLVLDRLSALMVLLTSVLGVVVLAHAVLTGLDRRGMHFHPLFQFQLLGLNGSFLTGDLFNLFVFFEVLLIASYGLMLHGQGQQRLHAGVKYVVVNLVGSTLFLIAVGILYGVTGTLNMADMALRVAEAPMGDQPLIRAGAQLLIAVFALKAALLPLHLWLPQTYASTSPAVAALFAILTKAGVYPIIRVTVLIFGADAGVAAFAPVGWMLPAAMLTILAGYVGVLAARNLRSLAAFGVIGSTGTLLVAVSLFTPKGIAAALYYMPHSVLAGGLVFLVTDLVRRGRGDDEDHLRPGRPFARIGQVSVLFMLAAIALAGLPPLSGFVGKVLILDASAGAALMPWIWAAVLGGTFFAILGLARAGSTLFWKAQGEPAEVPPTRHPFETAPAWFLLALVAGLTIFAGPMTDYAGETTTQLFERTPYIEAVLGEAPRQAEGLR</sequence>
<dbReference type="PRINTS" id="PR01437">
    <property type="entry name" value="NUOXDRDTASE4"/>
</dbReference>
<name>A0A074MN98_9SPHN</name>
<evidence type="ECO:0000313" key="11">
    <source>
        <dbReference type="Proteomes" id="UP000027866"/>
    </source>
</evidence>
<accession>A0A074MN98</accession>
<dbReference type="KEGG" id="elq:Ga0102493_11301"/>
<feature type="transmembrane region" description="Helical" evidence="8">
    <location>
        <begin position="330"/>
        <end position="352"/>
    </location>
</feature>